<dbReference type="InterPro" id="IPR007330">
    <property type="entry name" value="MIT_dom"/>
</dbReference>
<dbReference type="InterPro" id="IPR000719">
    <property type="entry name" value="Prot_kinase_dom"/>
</dbReference>
<reference evidence="4 5" key="1">
    <citation type="submission" date="2022-12" db="EMBL/GenBank/DDBJ databases">
        <title>Chromosome-level genome of Tegillarca granosa.</title>
        <authorList>
            <person name="Kim J."/>
        </authorList>
    </citation>
    <scope>NUCLEOTIDE SEQUENCE [LARGE SCALE GENOMIC DNA]</scope>
    <source>
        <strain evidence="4">Teg-2019</strain>
        <tissue evidence="4">Adductor muscle</tissue>
    </source>
</reference>
<dbReference type="InterPro" id="IPR036181">
    <property type="entry name" value="MIT_dom_sf"/>
</dbReference>
<dbReference type="Gene3D" id="1.20.58.80">
    <property type="entry name" value="Phosphotransferase system, lactose/cellobiose-type IIA subunit"/>
    <property type="match status" value="1"/>
</dbReference>
<dbReference type="SMART" id="SM00220">
    <property type="entry name" value="S_TKc"/>
    <property type="match status" value="1"/>
</dbReference>
<dbReference type="SMART" id="SM00745">
    <property type="entry name" value="MIT"/>
    <property type="match status" value="1"/>
</dbReference>
<proteinExistence type="predicted"/>
<evidence type="ECO:0000313" key="5">
    <source>
        <dbReference type="Proteomes" id="UP001217089"/>
    </source>
</evidence>
<dbReference type="Pfam" id="PF04212">
    <property type="entry name" value="MIT"/>
    <property type="match status" value="1"/>
</dbReference>
<feature type="compositionally biased region" description="Basic and acidic residues" evidence="1">
    <location>
        <begin position="255"/>
        <end position="264"/>
    </location>
</feature>
<gene>
    <name evidence="4" type="ORF">KUTeg_012980</name>
</gene>
<feature type="region of interest" description="Disordered" evidence="1">
    <location>
        <begin position="236"/>
        <end position="264"/>
    </location>
</feature>
<feature type="compositionally biased region" description="Basic and acidic residues" evidence="1">
    <location>
        <begin position="885"/>
        <end position="900"/>
    </location>
</feature>
<dbReference type="Proteomes" id="UP001217089">
    <property type="component" value="Unassembled WGS sequence"/>
</dbReference>
<dbReference type="SUPFAM" id="SSF116846">
    <property type="entry name" value="MIT domain"/>
    <property type="match status" value="1"/>
</dbReference>
<feature type="region of interest" description="Disordered" evidence="1">
    <location>
        <begin position="732"/>
        <end position="753"/>
    </location>
</feature>
<protein>
    <recommendedName>
        <fullName evidence="6">Ribosomal protein S6 kinase delta-1</fullName>
    </recommendedName>
</protein>
<feature type="compositionally biased region" description="Polar residues" evidence="1">
    <location>
        <begin position="236"/>
        <end position="250"/>
    </location>
</feature>
<dbReference type="Gene3D" id="1.10.510.10">
    <property type="entry name" value="Transferase(Phosphotransferase) domain 1"/>
    <property type="match status" value="2"/>
</dbReference>
<accession>A0ABQ9ESC3</accession>
<evidence type="ECO:0000259" key="2">
    <source>
        <dbReference type="SMART" id="SM00220"/>
    </source>
</evidence>
<feature type="domain" description="MIT" evidence="3">
    <location>
        <begin position="328"/>
        <end position="405"/>
    </location>
</feature>
<dbReference type="SUPFAM" id="SSF56112">
    <property type="entry name" value="Protein kinase-like (PK-like)"/>
    <property type="match status" value="1"/>
</dbReference>
<dbReference type="EMBL" id="JARBDR010000657">
    <property type="protein sequence ID" value="KAJ8308106.1"/>
    <property type="molecule type" value="Genomic_DNA"/>
</dbReference>
<organism evidence="4 5">
    <name type="scientific">Tegillarca granosa</name>
    <name type="common">Malaysian cockle</name>
    <name type="synonym">Anadara granosa</name>
    <dbReference type="NCBI Taxonomy" id="220873"/>
    <lineage>
        <taxon>Eukaryota</taxon>
        <taxon>Metazoa</taxon>
        <taxon>Spiralia</taxon>
        <taxon>Lophotrochozoa</taxon>
        <taxon>Mollusca</taxon>
        <taxon>Bivalvia</taxon>
        <taxon>Autobranchia</taxon>
        <taxon>Pteriomorphia</taxon>
        <taxon>Arcoida</taxon>
        <taxon>Arcoidea</taxon>
        <taxon>Arcidae</taxon>
        <taxon>Tegillarca</taxon>
    </lineage>
</organism>
<feature type="region of interest" description="Disordered" evidence="1">
    <location>
        <begin position="548"/>
        <end position="576"/>
    </location>
</feature>
<evidence type="ECO:0000259" key="3">
    <source>
        <dbReference type="SMART" id="SM00745"/>
    </source>
</evidence>
<evidence type="ECO:0000256" key="1">
    <source>
        <dbReference type="SAM" id="MobiDB-lite"/>
    </source>
</evidence>
<feature type="compositionally biased region" description="Low complexity" evidence="1">
    <location>
        <begin position="282"/>
        <end position="304"/>
    </location>
</feature>
<feature type="compositionally biased region" description="Polar residues" evidence="1">
    <location>
        <begin position="305"/>
        <end position="318"/>
    </location>
</feature>
<feature type="compositionally biased region" description="Polar residues" evidence="1">
    <location>
        <begin position="110"/>
        <end position="121"/>
    </location>
</feature>
<evidence type="ECO:0000313" key="4">
    <source>
        <dbReference type="EMBL" id="KAJ8308106.1"/>
    </source>
</evidence>
<dbReference type="InterPro" id="IPR011009">
    <property type="entry name" value="Kinase-like_dom_sf"/>
</dbReference>
<feature type="region of interest" description="Disordered" evidence="1">
    <location>
        <begin position="48"/>
        <end position="121"/>
    </location>
</feature>
<feature type="domain" description="Protein kinase" evidence="2">
    <location>
        <begin position="816"/>
        <end position="1074"/>
    </location>
</feature>
<feature type="region of interest" description="Disordered" evidence="1">
    <location>
        <begin position="885"/>
        <end position="940"/>
    </location>
</feature>
<dbReference type="PANTHER" id="PTHR15508">
    <property type="entry name" value="RIBOSOMAL PROTEIN S6 KINASE"/>
    <property type="match status" value="1"/>
</dbReference>
<feature type="region of interest" description="Disordered" evidence="1">
    <location>
        <begin position="634"/>
        <end position="654"/>
    </location>
</feature>
<evidence type="ECO:0008006" key="6">
    <source>
        <dbReference type="Google" id="ProtNLM"/>
    </source>
</evidence>
<name>A0ABQ9ESC3_TEGGR</name>
<feature type="compositionally biased region" description="Polar residues" evidence="1">
    <location>
        <begin position="901"/>
        <end position="914"/>
    </location>
</feature>
<dbReference type="PANTHER" id="PTHR15508:SF8">
    <property type="entry name" value="LD24550P"/>
    <property type="match status" value="1"/>
</dbReference>
<comment type="caution">
    <text evidence="4">The sequence shown here is derived from an EMBL/GenBank/DDBJ whole genome shotgun (WGS) entry which is preliminary data.</text>
</comment>
<feature type="compositionally biased region" description="Polar residues" evidence="1">
    <location>
        <begin position="925"/>
        <end position="934"/>
    </location>
</feature>
<keyword evidence="5" id="KW-1185">Reference proteome</keyword>
<feature type="region of interest" description="Disordered" evidence="1">
    <location>
        <begin position="282"/>
        <end position="318"/>
    </location>
</feature>
<sequence length="1084" mass="120459">MMASRQKHKRERIWNFEVSDPTLHPNGFTIYKITCKVCVFTVTVPDSLTEGGQKTSGSSGEILKPSKLDILNTDKTGDDEKNQDTLQPIKHPPETSSANLELPTVDRAPSPSNQEQSDSNEMQLEGVWNFRQVPDNISLNSYEDTDEASVTDVESALGTPLPDAELSFFDPLHNDDLTGTPELRTSSSWLFAAMNTCAGMDEDVPPSPKHSVTDGGIQIDFLDSMESSIDDIPTPVNDQNDFINSSSTVDITDFDPLKPRSESKVECGKGDLDLFATRSIDSSVGSGSTCSSAISSPRSQSSLSPRRQTNRMRSVTNESVSTMDLGGREDYIYLAANKICLAQECEASGKYAEAFGHYKSGVGILLQGVQGDRNKSRRDAVRRKTAQYLLKAEDLYNRHLAHETVDERRWATDSMLSPSTELDPSLTFIKAPISELKNFKVLGTVDKVLLVMDKSSDETYIIKTVHKSSTFNRRLKSILPTSCPHMVNLHKFYETDNAMYLLLQYACGGKLWNYISGYLQHNRGFNKDFMPNQNGLADVHGNVYSGHKCHDADPSNKLPPGIQEDRTKSKLQSDTPGLNLLSNSEVQFSKERTRYIDNEIVDRPSMSTSDHNKFSNGHTGISVGADDLKPEDFSFSHEHDSFISPEEESPSSSKVKFNRYISISSEETTDFNECDSTDLNSGSVEQRDIIFKELLQNNKTNLEHFSINSVESNEGIERKDSFLSDNIESIPEELEESPFSNMSDSDVSHENKVTKSDNLNDLDVKDADYIVQSAKELLKSVERTLSQTDIEVNEMITSSSIENVSNSTINNAHKSSQKINLLKSPKSSSVVNSCDTLVGDNDSNEVSIYDIHRSHDANSSSEESSDLYVDKSSISVINEPVKFEDKNDDVTKNSESDSGRKNTLTNRRTSSSDIQSDESQKHSRSSTLTDQSKQIVPPNKLSLTRMNSNELSRSASFDHELTSPSKTRQRTVSGVFQQLDLAATNSDQIRIPEACIQQWAAEIVVAVSILHSEGIICRFAKLKGITGYTDVCDWWSLGAILYELIVGKLLCYSPRERLGAGMNGSEEIKAHPFFNNINWNALET</sequence>
<dbReference type="InterPro" id="IPR051866">
    <property type="entry name" value="Intracell_Sig-Traffick_Protein"/>
</dbReference>
<feature type="compositionally biased region" description="Polar residues" evidence="1">
    <location>
        <begin position="48"/>
        <end position="59"/>
    </location>
</feature>
<dbReference type="CDD" id="cd02677">
    <property type="entry name" value="MIT_SNX15"/>
    <property type="match status" value="1"/>
</dbReference>